<keyword evidence="7" id="KW-1185">Reference proteome</keyword>
<dbReference type="PANTHER" id="PTHR10161">
    <property type="entry name" value="TARTRATE-RESISTANT ACID PHOSPHATASE TYPE 5"/>
    <property type="match status" value="1"/>
</dbReference>
<evidence type="ECO:0000313" key="4">
    <source>
        <dbReference type="EMBL" id="MFH5231156.1"/>
    </source>
</evidence>
<dbReference type="InterPro" id="IPR029052">
    <property type="entry name" value="Metallo-depent_PP-like"/>
</dbReference>
<evidence type="ECO:0000256" key="2">
    <source>
        <dbReference type="ARBA" id="ARBA00022801"/>
    </source>
</evidence>
<dbReference type="PANTHER" id="PTHR10161:SF14">
    <property type="entry name" value="TARTRATE-RESISTANT ACID PHOSPHATASE TYPE 5"/>
    <property type="match status" value="1"/>
</dbReference>
<dbReference type="InterPro" id="IPR006311">
    <property type="entry name" value="TAT_signal"/>
</dbReference>
<name>A0ABW7KUS9_9NOCA</name>
<dbReference type="EMBL" id="JBIMSP010000082">
    <property type="protein sequence ID" value="MFH5245542.1"/>
    <property type="molecule type" value="Genomic_DNA"/>
</dbReference>
<evidence type="ECO:0000313" key="7">
    <source>
        <dbReference type="Proteomes" id="UP001609219"/>
    </source>
</evidence>
<comment type="caution">
    <text evidence="5">The sequence shown here is derived from an EMBL/GenBank/DDBJ whole genome shotgun (WGS) entry which is preliminary data.</text>
</comment>
<accession>A0ABW7KUS9</accession>
<dbReference type="InterPro" id="IPR051558">
    <property type="entry name" value="Metallophosphoesterase_PAP"/>
</dbReference>
<dbReference type="Proteomes" id="UP001609176">
    <property type="component" value="Unassembled WGS sequence"/>
</dbReference>
<proteinExistence type="predicted"/>
<gene>
    <name evidence="5" type="ORF">ACHIPV_27245</name>
    <name evidence="4" type="ORF">ACHIRB_21690</name>
</gene>
<evidence type="ECO:0000313" key="6">
    <source>
        <dbReference type="Proteomes" id="UP001609176"/>
    </source>
</evidence>
<protein>
    <submittedName>
        <fullName evidence="5">Metallophosphoesterase</fullName>
    </submittedName>
</protein>
<sequence>MNEAFDGRSFSRRSMLTGTLAAAAAVGATLVPGGAVARATASKYPFPTGKNLTVLVTGDAGTGAAGQLAVAEAAKKLFAGEQLSLAIGLGDNIYEDGAETPDDDEFGTKFEVPNTGLDVPWLMALGNHDNSLIIPGDGSWLEKGNNEVGYHARSPRWWMPSRYYSVALPANDPIVEFFVLDLNPLCSYIPQILNYWAPNGPYMTGQREWLRQSLASSPAKWKITCNHFSYIANGPHGNAAAYDGVPALLPHANGTYAKDFFDQEVLGRVPILLAGHDHSQQVLTPTAATKGAYQIVSGAAAKSVGGQSRITNPALYQDFSNLGFMVLDISPSSVAVRVYTVDIPSATATLAFQQQLAGT</sequence>
<dbReference type="RefSeq" id="WP_395126322.1">
    <property type="nucleotide sequence ID" value="NZ_JBIMSN010000101.1"/>
</dbReference>
<evidence type="ECO:0000259" key="3">
    <source>
        <dbReference type="Pfam" id="PF00149"/>
    </source>
</evidence>
<dbReference type="PROSITE" id="PS51318">
    <property type="entry name" value="TAT"/>
    <property type="match status" value="1"/>
</dbReference>
<dbReference type="Gene3D" id="3.60.21.10">
    <property type="match status" value="1"/>
</dbReference>
<dbReference type="SUPFAM" id="SSF56300">
    <property type="entry name" value="Metallo-dependent phosphatases"/>
    <property type="match status" value="1"/>
</dbReference>
<keyword evidence="2" id="KW-0378">Hydrolase</keyword>
<dbReference type="Proteomes" id="UP001609219">
    <property type="component" value="Unassembled WGS sequence"/>
</dbReference>
<evidence type="ECO:0000256" key="1">
    <source>
        <dbReference type="ARBA" id="ARBA00022729"/>
    </source>
</evidence>
<keyword evidence="1" id="KW-0732">Signal</keyword>
<organism evidence="5 6">
    <name type="scientific">Antrihabitans spumae</name>
    <dbReference type="NCBI Taxonomy" id="3373370"/>
    <lineage>
        <taxon>Bacteria</taxon>
        <taxon>Bacillati</taxon>
        <taxon>Actinomycetota</taxon>
        <taxon>Actinomycetes</taxon>
        <taxon>Mycobacteriales</taxon>
        <taxon>Nocardiaceae</taxon>
        <taxon>Antrihabitans</taxon>
    </lineage>
</organism>
<dbReference type="Pfam" id="PF00149">
    <property type="entry name" value="Metallophos"/>
    <property type="match status" value="1"/>
</dbReference>
<evidence type="ECO:0000313" key="5">
    <source>
        <dbReference type="EMBL" id="MFH5245542.1"/>
    </source>
</evidence>
<reference evidence="6 7" key="1">
    <citation type="submission" date="2024-10" db="EMBL/GenBank/DDBJ databases">
        <authorList>
            <person name="Riesco R."/>
        </authorList>
    </citation>
    <scope>NUCLEOTIDE SEQUENCE [LARGE SCALE GENOMIC DNA]</scope>
    <source>
        <strain evidence="5 6">NCIMB 15448</strain>
        <strain evidence="4 7">NCIMB 15450</strain>
    </source>
</reference>
<feature type="domain" description="Calcineurin-like phosphoesterase" evidence="3">
    <location>
        <begin position="53"/>
        <end position="279"/>
    </location>
</feature>
<dbReference type="EMBL" id="JBIMSN010000101">
    <property type="protein sequence ID" value="MFH5231156.1"/>
    <property type="molecule type" value="Genomic_DNA"/>
</dbReference>
<dbReference type="InterPro" id="IPR004843">
    <property type="entry name" value="Calcineurin-like_PHP"/>
</dbReference>